<proteinExistence type="predicted"/>
<dbReference type="PROSITE" id="PS50943">
    <property type="entry name" value="HTH_CROC1"/>
    <property type="match status" value="1"/>
</dbReference>
<dbReference type="CDD" id="cd00093">
    <property type="entry name" value="HTH_XRE"/>
    <property type="match status" value="1"/>
</dbReference>
<reference evidence="2" key="1">
    <citation type="submission" date="2020-10" db="EMBL/GenBank/DDBJ databases">
        <authorList>
            <person name="Gilroy R."/>
        </authorList>
    </citation>
    <scope>NUCLEOTIDE SEQUENCE</scope>
    <source>
        <strain evidence="2">CHK33-4379</strain>
    </source>
</reference>
<dbReference type="EMBL" id="DVLL01000001">
    <property type="protein sequence ID" value="HIT58104.1"/>
    <property type="molecule type" value="Genomic_DNA"/>
</dbReference>
<reference evidence="2" key="2">
    <citation type="journal article" date="2021" name="PeerJ">
        <title>Extensive microbial diversity within the chicken gut microbiome revealed by metagenomics and culture.</title>
        <authorList>
            <person name="Gilroy R."/>
            <person name="Ravi A."/>
            <person name="Getino M."/>
            <person name="Pursley I."/>
            <person name="Horton D.L."/>
            <person name="Alikhan N.F."/>
            <person name="Baker D."/>
            <person name="Gharbi K."/>
            <person name="Hall N."/>
            <person name="Watson M."/>
            <person name="Adriaenssens E.M."/>
            <person name="Foster-Nyarko E."/>
            <person name="Jarju S."/>
            <person name="Secka A."/>
            <person name="Antonio M."/>
            <person name="Oren A."/>
            <person name="Chaudhuri R.R."/>
            <person name="La Ragione R."/>
            <person name="Hildebrand F."/>
            <person name="Pallen M.J."/>
        </authorList>
    </citation>
    <scope>NUCLEOTIDE SEQUENCE</scope>
    <source>
        <strain evidence="2">CHK33-4379</strain>
    </source>
</reference>
<protein>
    <submittedName>
        <fullName evidence="2">Helix-turn-helix domain-containing protein</fullName>
    </submittedName>
</protein>
<name>A0A9D1KIQ5_9FIRM</name>
<organism evidence="2 3">
    <name type="scientific">Candidatus Faeciplasma pullistercoris</name>
    <dbReference type="NCBI Taxonomy" id="2840800"/>
    <lineage>
        <taxon>Bacteria</taxon>
        <taxon>Bacillati</taxon>
        <taxon>Bacillota</taxon>
        <taxon>Clostridia</taxon>
        <taxon>Eubacteriales</taxon>
        <taxon>Oscillospiraceae</taxon>
        <taxon>Oscillospiraceae incertae sedis</taxon>
        <taxon>Candidatus Faeciplasma</taxon>
    </lineage>
</organism>
<dbReference type="GO" id="GO:0003677">
    <property type="term" value="F:DNA binding"/>
    <property type="evidence" value="ECO:0007669"/>
    <property type="project" value="InterPro"/>
</dbReference>
<dbReference type="InterPro" id="IPR010982">
    <property type="entry name" value="Lambda_DNA-bd_dom_sf"/>
</dbReference>
<sequence>MEFESKWLLTDEEKDSFIATLTPNLTVLRTKAEISQEELANLIGVSRQTYSAIERKVRRMAWSTYLSLVLFYDHNQKTHKMIRQLSIFPKELIIRFNDGVDYSDYEISSFLGKKSSEIIEDLDEQAKGAIRAVVMMEYTRCKSISNDEVIKTLSGIAK</sequence>
<dbReference type="AlphaFoldDB" id="A0A9D1KIQ5"/>
<comment type="caution">
    <text evidence="2">The sequence shown here is derived from an EMBL/GenBank/DDBJ whole genome shotgun (WGS) entry which is preliminary data.</text>
</comment>
<dbReference type="Proteomes" id="UP000824136">
    <property type="component" value="Unassembled WGS sequence"/>
</dbReference>
<feature type="domain" description="HTH cro/C1-type" evidence="1">
    <location>
        <begin position="25"/>
        <end position="55"/>
    </location>
</feature>
<dbReference type="InterPro" id="IPR001387">
    <property type="entry name" value="Cro/C1-type_HTH"/>
</dbReference>
<dbReference type="SUPFAM" id="SSF47413">
    <property type="entry name" value="lambda repressor-like DNA-binding domains"/>
    <property type="match status" value="1"/>
</dbReference>
<dbReference type="Pfam" id="PF01381">
    <property type="entry name" value="HTH_3"/>
    <property type="match status" value="1"/>
</dbReference>
<gene>
    <name evidence="2" type="ORF">IAC39_00030</name>
</gene>
<dbReference type="SMART" id="SM00530">
    <property type="entry name" value="HTH_XRE"/>
    <property type="match status" value="1"/>
</dbReference>
<accession>A0A9D1KIQ5</accession>
<evidence type="ECO:0000313" key="2">
    <source>
        <dbReference type="EMBL" id="HIT58104.1"/>
    </source>
</evidence>
<evidence type="ECO:0000313" key="3">
    <source>
        <dbReference type="Proteomes" id="UP000824136"/>
    </source>
</evidence>
<evidence type="ECO:0000259" key="1">
    <source>
        <dbReference type="PROSITE" id="PS50943"/>
    </source>
</evidence>
<dbReference type="Gene3D" id="1.10.260.40">
    <property type="entry name" value="lambda repressor-like DNA-binding domains"/>
    <property type="match status" value="1"/>
</dbReference>